<keyword evidence="4 7" id="KW-0378">Hydrolase</keyword>
<evidence type="ECO:0000256" key="3">
    <source>
        <dbReference type="ARBA" id="ARBA00022723"/>
    </source>
</evidence>
<comment type="caution">
    <text evidence="8">The sequence shown here is derived from an EMBL/GenBank/DDBJ whole genome shotgun (WGS) entry which is preliminary data.</text>
</comment>
<evidence type="ECO:0000256" key="5">
    <source>
        <dbReference type="ARBA" id="ARBA00023277"/>
    </source>
</evidence>
<dbReference type="InterPro" id="IPR023214">
    <property type="entry name" value="HAD_sf"/>
</dbReference>
<protein>
    <recommendedName>
        <fullName evidence="6 7">D,D-heptose 1,7-bisphosphate phosphatase</fullName>
        <ecNumber evidence="7">3.1.3.-</ecNumber>
    </recommendedName>
</protein>
<dbReference type="PANTHER" id="PTHR42891:SF1">
    <property type="entry name" value="D-GLYCERO-BETA-D-MANNO-HEPTOSE-1,7-BISPHOSPHATE 7-PHOSPHATASE"/>
    <property type="match status" value="1"/>
</dbReference>
<evidence type="ECO:0000256" key="6">
    <source>
        <dbReference type="ARBA" id="ARBA00031828"/>
    </source>
</evidence>
<dbReference type="InterPro" id="IPR006549">
    <property type="entry name" value="HAD-SF_hydro_IIIA"/>
</dbReference>
<dbReference type="Proteomes" id="UP001228905">
    <property type="component" value="Unassembled WGS sequence"/>
</dbReference>
<evidence type="ECO:0000256" key="2">
    <source>
        <dbReference type="ARBA" id="ARBA00022490"/>
    </source>
</evidence>
<name>A0ABU0IUL0_9CAUL</name>
<dbReference type="InterPro" id="IPR006439">
    <property type="entry name" value="HAD-SF_hydro_IA"/>
</dbReference>
<dbReference type="NCBIfam" id="TIGR01549">
    <property type="entry name" value="HAD-SF-IA-v1"/>
    <property type="match status" value="1"/>
</dbReference>
<keyword evidence="9" id="KW-1185">Reference proteome</keyword>
<keyword evidence="5 7" id="KW-0119">Carbohydrate metabolism</keyword>
<dbReference type="Gene3D" id="3.40.50.1000">
    <property type="entry name" value="HAD superfamily/HAD-like"/>
    <property type="match status" value="1"/>
</dbReference>
<comment type="subcellular location">
    <subcellularLocation>
        <location evidence="1 7">Cytoplasm</location>
    </subcellularLocation>
</comment>
<dbReference type="EMBL" id="JAUSVS010000004">
    <property type="protein sequence ID" value="MDQ0464642.1"/>
    <property type="molecule type" value="Genomic_DNA"/>
</dbReference>
<dbReference type="InterPro" id="IPR036412">
    <property type="entry name" value="HAD-like_sf"/>
</dbReference>
<dbReference type="NCBIfam" id="TIGR01656">
    <property type="entry name" value="Histidinol-ppas"/>
    <property type="match status" value="1"/>
</dbReference>
<dbReference type="EC" id="3.1.3.-" evidence="7"/>
<proteinExistence type="inferred from homology"/>
<keyword evidence="3" id="KW-0479">Metal-binding</keyword>
<gene>
    <name evidence="8" type="ORF">QO010_002426</name>
</gene>
<reference evidence="8 9" key="1">
    <citation type="submission" date="2023-07" db="EMBL/GenBank/DDBJ databases">
        <title>Genomic Encyclopedia of Type Strains, Phase IV (KMG-IV): sequencing the most valuable type-strain genomes for metagenomic binning, comparative biology and taxonomic classification.</title>
        <authorList>
            <person name="Goeker M."/>
        </authorList>
    </citation>
    <scope>NUCLEOTIDE SEQUENCE [LARGE SCALE GENOMIC DNA]</scope>
    <source>
        <strain evidence="8 9">DSM 18695</strain>
    </source>
</reference>
<comment type="similarity">
    <text evidence="7">Belongs to the gmhB family.</text>
</comment>
<dbReference type="PIRSF" id="PIRSF004682">
    <property type="entry name" value="GmhB"/>
    <property type="match status" value="1"/>
</dbReference>
<dbReference type="Pfam" id="PF00702">
    <property type="entry name" value="Hydrolase"/>
    <property type="match status" value="1"/>
</dbReference>
<keyword evidence="2 7" id="KW-0963">Cytoplasm</keyword>
<evidence type="ECO:0000313" key="9">
    <source>
        <dbReference type="Proteomes" id="UP001228905"/>
    </source>
</evidence>
<dbReference type="SUPFAM" id="SSF56784">
    <property type="entry name" value="HAD-like"/>
    <property type="match status" value="1"/>
</dbReference>
<dbReference type="RefSeq" id="WP_307349451.1">
    <property type="nucleotide sequence ID" value="NZ_JAUSVS010000004.1"/>
</dbReference>
<dbReference type="PANTHER" id="PTHR42891">
    <property type="entry name" value="D-GLYCERO-BETA-D-MANNO-HEPTOSE-1,7-BISPHOSPHATE 7-PHOSPHATASE"/>
    <property type="match status" value="1"/>
</dbReference>
<sequence length="177" mass="19074">MTAADRRYAVLFDRDGVLNVDHGYAHRPDQLEWIDGAKAAVAALNRAGVLVLVVTNQSGVARGYYGEADVDGFHAAMQEDLAGEGAQIDGFYICPYLADAPVEQYRHPDHPDRKPNPGMLVRALQDFAVEPANALMIGDRESDMQAAAAAGVAGHRFHGGDLAAFLERILAGTDFPR</sequence>
<accession>A0ABU0IUL0</accession>
<dbReference type="InterPro" id="IPR006543">
    <property type="entry name" value="Histidinol-phos"/>
</dbReference>
<evidence type="ECO:0000256" key="1">
    <source>
        <dbReference type="ARBA" id="ARBA00004496"/>
    </source>
</evidence>
<dbReference type="CDD" id="cd07503">
    <property type="entry name" value="HAD_HisB-N"/>
    <property type="match status" value="1"/>
</dbReference>
<dbReference type="GO" id="GO:0034200">
    <property type="term" value="F:D-glycero-beta-D-manno-heptose 1,7-bisphosphate 7-phosphatase activity"/>
    <property type="evidence" value="ECO:0007669"/>
    <property type="project" value="UniProtKB-EC"/>
</dbReference>
<organism evidence="8 9">
    <name type="scientific">Caulobacter ginsengisoli</name>
    <dbReference type="NCBI Taxonomy" id="400775"/>
    <lineage>
        <taxon>Bacteria</taxon>
        <taxon>Pseudomonadati</taxon>
        <taxon>Pseudomonadota</taxon>
        <taxon>Alphaproteobacteria</taxon>
        <taxon>Caulobacterales</taxon>
        <taxon>Caulobacteraceae</taxon>
        <taxon>Caulobacter</taxon>
    </lineage>
</organism>
<dbReference type="NCBIfam" id="TIGR01662">
    <property type="entry name" value="HAD-SF-IIIA"/>
    <property type="match status" value="1"/>
</dbReference>
<evidence type="ECO:0000256" key="7">
    <source>
        <dbReference type="PIRNR" id="PIRNR004682"/>
    </source>
</evidence>
<dbReference type="InterPro" id="IPR004446">
    <property type="entry name" value="Heptose_bisP_phosphatase"/>
</dbReference>
<evidence type="ECO:0000313" key="8">
    <source>
        <dbReference type="EMBL" id="MDQ0464642.1"/>
    </source>
</evidence>
<evidence type="ECO:0000256" key="4">
    <source>
        <dbReference type="ARBA" id="ARBA00022801"/>
    </source>
</evidence>